<evidence type="ECO:0000256" key="1">
    <source>
        <dbReference type="SAM" id="MobiDB-lite"/>
    </source>
</evidence>
<evidence type="ECO:0000313" key="3">
    <source>
        <dbReference type="Proteomes" id="UP000298327"/>
    </source>
</evidence>
<dbReference type="EMBL" id="SEOQ01000688">
    <property type="protein sequence ID" value="TFY58343.1"/>
    <property type="molecule type" value="Genomic_DNA"/>
</dbReference>
<dbReference type="Proteomes" id="UP000298327">
    <property type="component" value="Unassembled WGS sequence"/>
</dbReference>
<feature type="compositionally biased region" description="Pro residues" evidence="1">
    <location>
        <begin position="626"/>
        <end position="636"/>
    </location>
</feature>
<protein>
    <submittedName>
        <fullName evidence="2">Uncharacterized protein</fullName>
    </submittedName>
</protein>
<feature type="region of interest" description="Disordered" evidence="1">
    <location>
        <begin position="488"/>
        <end position="553"/>
    </location>
</feature>
<organism evidence="2 3">
    <name type="scientific">Dentipellis fragilis</name>
    <dbReference type="NCBI Taxonomy" id="205917"/>
    <lineage>
        <taxon>Eukaryota</taxon>
        <taxon>Fungi</taxon>
        <taxon>Dikarya</taxon>
        <taxon>Basidiomycota</taxon>
        <taxon>Agaricomycotina</taxon>
        <taxon>Agaricomycetes</taxon>
        <taxon>Russulales</taxon>
        <taxon>Hericiaceae</taxon>
        <taxon>Dentipellis</taxon>
    </lineage>
</organism>
<dbReference type="AlphaFoldDB" id="A0A4Y9Y9B9"/>
<feature type="compositionally biased region" description="Basic and acidic residues" evidence="1">
    <location>
        <begin position="724"/>
        <end position="734"/>
    </location>
</feature>
<dbReference type="STRING" id="205917.A0A4Y9Y9B9"/>
<gene>
    <name evidence="2" type="ORF">EVG20_g8185</name>
</gene>
<feature type="region of interest" description="Disordered" evidence="1">
    <location>
        <begin position="619"/>
        <end position="833"/>
    </location>
</feature>
<evidence type="ECO:0000313" key="2">
    <source>
        <dbReference type="EMBL" id="TFY58343.1"/>
    </source>
</evidence>
<accession>A0A4Y9Y9B9</accession>
<feature type="compositionally biased region" description="Basic and acidic residues" evidence="1">
    <location>
        <begin position="753"/>
        <end position="766"/>
    </location>
</feature>
<feature type="compositionally biased region" description="Low complexity" evidence="1">
    <location>
        <begin position="509"/>
        <end position="521"/>
    </location>
</feature>
<feature type="compositionally biased region" description="Basic and acidic residues" evidence="1">
    <location>
        <begin position="775"/>
        <end position="788"/>
    </location>
</feature>
<comment type="caution">
    <text evidence="2">The sequence shown here is derived from an EMBL/GenBank/DDBJ whole genome shotgun (WGS) entry which is preliminary data.</text>
</comment>
<name>A0A4Y9Y9B9_9AGAM</name>
<proteinExistence type="predicted"/>
<reference evidence="2 3" key="1">
    <citation type="submission" date="2019-02" db="EMBL/GenBank/DDBJ databases">
        <title>Genome sequencing of the rare red list fungi Dentipellis fragilis.</title>
        <authorList>
            <person name="Buettner E."/>
            <person name="Kellner H."/>
        </authorList>
    </citation>
    <scope>NUCLEOTIDE SEQUENCE [LARGE SCALE GENOMIC DNA]</scope>
    <source>
        <strain evidence="2 3">DSM 105465</strain>
    </source>
</reference>
<feature type="compositionally biased region" description="Basic and acidic residues" evidence="1">
    <location>
        <begin position="488"/>
        <end position="507"/>
    </location>
</feature>
<keyword evidence="3" id="KW-1185">Reference proteome</keyword>
<feature type="compositionally biased region" description="Acidic residues" evidence="1">
    <location>
        <begin position="648"/>
        <end position="674"/>
    </location>
</feature>
<dbReference type="OrthoDB" id="3158970at2759"/>
<sequence length="833" mass="92932">MLSSSSSTATTTAPSTYKGKITNRSWQQLPPEIVRLIATHYLLDVSRASYCPITWETRELWPSRMVYTALRDALEVQKLMQLCPSWHIALETHLFWKQACSVVDSLDALAHIVHYNTTSSALLRMTPFRHFRQIMASSCTICRINTPYTNNGLTMGKRELAVPLLGVIRTCKDHRKTAFCGLCLREAPLCGEMVTSEAAMVACTDNEDTFTWPNVAATCRSCRGEWLWRRMSTTVADREAVGGGPPHWSALDWETRQSIDAFVETGEGLLNDVISTARERWWLRRFTRIADFMEQAVAANRLDMRTSGYDSDGTRATDDARSLDDAASVDIDGEDYDALAMAEDSHSVRELAISGWARDRILDGCWVSPADEWYHNRPGEYTSTHPAPWSLDGDQGEEVHPTPMIAKQPPAPTFQLAENLYHSFGRTMKELLLPAMQNIVRQVVMQETGDPVMRVARMEIDDVLHILRQSWPWCKELRHERVHVNLRPSRKEREDDSSSSSKSDESHATSPVLSTTTLQTTPSPPPTGNKEKDDASANSPVADHVSPIGSTDDIIPLEPSNMLHPIPYVPSTIATLPSYSQEAFRAVWREACSPLYACRCKICERAMLNAGGSRPVQNVVPVPTQAAPPPAPPRSPVRPTEVHLQEAEYQEEEEEEEEEVDEQEQEEEEEEEDLMMQAIEYSKFLPGVTPRKRSSEDLDDEDVVEDRDKSSDDCETEESTTVDSSKDAPRDRTPPKRARTTGVFSPLTVSEADGGRLKKRPSEERSLLLGDSEEGDRKRARVDVRSVEEEVVSPPASSDVTGTTPGADSSEAEEDRGRLTRSVSGAVAVGATE</sequence>